<evidence type="ECO:0000313" key="1">
    <source>
        <dbReference type="EMBL" id="KAF4620780.1"/>
    </source>
</evidence>
<proteinExistence type="predicted"/>
<comment type="caution">
    <text evidence="1">The sequence shown here is derived from an EMBL/GenBank/DDBJ whole genome shotgun (WGS) entry which is preliminary data.</text>
</comment>
<dbReference type="PANTHER" id="PTHR28002:SF1">
    <property type="entry name" value="MIOREX COMPLEX COMPONENT 11"/>
    <property type="match status" value="1"/>
</dbReference>
<dbReference type="Proteomes" id="UP000521872">
    <property type="component" value="Unassembled WGS sequence"/>
</dbReference>
<dbReference type="InterPro" id="IPR018811">
    <property type="entry name" value="MRX11"/>
</dbReference>
<evidence type="ECO:0000313" key="2">
    <source>
        <dbReference type="Proteomes" id="UP000521872"/>
    </source>
</evidence>
<keyword evidence="2" id="KW-1185">Reference proteome</keyword>
<gene>
    <name evidence="1" type="ORF">D9613_000859</name>
</gene>
<dbReference type="EMBL" id="JAACJL010000015">
    <property type="protein sequence ID" value="KAF4620780.1"/>
    <property type="molecule type" value="Genomic_DNA"/>
</dbReference>
<dbReference type="PANTHER" id="PTHR28002">
    <property type="entry name" value="MIOREX COMPLEX COMPONENT 11"/>
    <property type="match status" value="1"/>
</dbReference>
<protein>
    <submittedName>
        <fullName evidence="1">Uncharacterized protein</fullName>
    </submittedName>
</protein>
<dbReference type="Pfam" id="PF10306">
    <property type="entry name" value="FLILHELTA"/>
    <property type="match status" value="1"/>
</dbReference>
<dbReference type="AlphaFoldDB" id="A0A8H4QZZ1"/>
<name>A0A8H4QZZ1_9AGAR</name>
<accession>A0A8H4QZZ1</accession>
<organism evidence="1 2">
    <name type="scientific">Agrocybe pediades</name>
    <dbReference type="NCBI Taxonomy" id="84607"/>
    <lineage>
        <taxon>Eukaryota</taxon>
        <taxon>Fungi</taxon>
        <taxon>Dikarya</taxon>
        <taxon>Basidiomycota</taxon>
        <taxon>Agaricomycotina</taxon>
        <taxon>Agaricomycetes</taxon>
        <taxon>Agaricomycetidae</taxon>
        <taxon>Agaricales</taxon>
        <taxon>Agaricineae</taxon>
        <taxon>Strophariaceae</taxon>
        <taxon>Agrocybe</taxon>
    </lineage>
</organism>
<reference evidence="1 2" key="1">
    <citation type="submission" date="2019-12" db="EMBL/GenBank/DDBJ databases">
        <authorList>
            <person name="Floudas D."/>
            <person name="Bentzer J."/>
            <person name="Ahren D."/>
            <person name="Johansson T."/>
            <person name="Persson P."/>
            <person name="Tunlid A."/>
        </authorList>
    </citation>
    <scope>NUCLEOTIDE SEQUENCE [LARGE SCALE GENOMIC DNA]</scope>
    <source>
        <strain evidence="1 2">CBS 102.39</strain>
    </source>
</reference>
<dbReference type="GO" id="GO:0005739">
    <property type="term" value="C:mitochondrion"/>
    <property type="evidence" value="ECO:0007669"/>
    <property type="project" value="TreeGrafter"/>
</dbReference>
<sequence>MSSEPQGRFAAYRSSLTKISARTGAPLPSLVLSFGILHELTAVVPLVGFFYGARALGVGERVISMITDDDKLGTQSDDGSVASKGSGQMSWARQKMKTWVEEGDRWAIRIGRRYGVFGYEKREPGVKDNVEEMAHVSGHLAGDVANAVLAYGMTKALLPLRIGASIYLSPMFSRRVIEPIRKTIIQPFRRSS</sequence>